<dbReference type="Gene3D" id="1.10.246.190">
    <property type="entry name" value="Autophagy protein Apg5, helix rich domain"/>
    <property type="match status" value="1"/>
</dbReference>
<protein>
    <recommendedName>
        <fullName evidence="1">Autophagy protein ATG5 alpha-helical bundle region domain-containing protein</fullName>
    </recommendedName>
</protein>
<dbReference type="EMBL" id="CAAALY010091777">
    <property type="protein sequence ID" value="VEL28025.1"/>
    <property type="molecule type" value="Genomic_DNA"/>
</dbReference>
<feature type="domain" description="Autophagy protein ATG5 alpha-helical bundle region" evidence="1">
    <location>
        <begin position="1"/>
        <end position="49"/>
    </location>
</feature>
<name>A0A3S5FEX0_9PLAT</name>
<dbReference type="Proteomes" id="UP000784294">
    <property type="component" value="Unassembled WGS sequence"/>
</dbReference>
<dbReference type="AlphaFoldDB" id="A0A3S5FEX0"/>
<organism evidence="2 3">
    <name type="scientific">Protopolystoma xenopodis</name>
    <dbReference type="NCBI Taxonomy" id="117903"/>
    <lineage>
        <taxon>Eukaryota</taxon>
        <taxon>Metazoa</taxon>
        <taxon>Spiralia</taxon>
        <taxon>Lophotrochozoa</taxon>
        <taxon>Platyhelminthes</taxon>
        <taxon>Monogenea</taxon>
        <taxon>Polyopisthocotylea</taxon>
        <taxon>Polystomatidea</taxon>
        <taxon>Polystomatidae</taxon>
        <taxon>Protopolystoma</taxon>
    </lineage>
</organism>
<gene>
    <name evidence="2" type="ORF">PXEA_LOCUS21465</name>
</gene>
<reference evidence="2" key="1">
    <citation type="submission" date="2018-11" db="EMBL/GenBank/DDBJ databases">
        <authorList>
            <consortium name="Pathogen Informatics"/>
        </authorList>
    </citation>
    <scope>NUCLEOTIDE SEQUENCE</scope>
</reference>
<comment type="caution">
    <text evidence="2">The sequence shown here is derived from an EMBL/GenBank/DDBJ whole genome shotgun (WGS) entry which is preliminary data.</text>
</comment>
<dbReference type="InterPro" id="IPR042526">
    <property type="entry name" value="Atg5_HR"/>
</dbReference>
<keyword evidence="3" id="KW-1185">Reference proteome</keyword>
<evidence type="ECO:0000313" key="2">
    <source>
        <dbReference type="EMBL" id="VEL28025.1"/>
    </source>
</evidence>
<evidence type="ECO:0000259" key="1">
    <source>
        <dbReference type="Pfam" id="PF20637"/>
    </source>
</evidence>
<dbReference type="InterPro" id="IPR048940">
    <property type="entry name" value="ATG5_HBR"/>
</dbReference>
<accession>A0A3S5FEX0</accession>
<sequence>MSMIKEADALKHRSLVANHMQARDHRQLWAGLLSHRFDQFWAVNRRFMEVITSGNITSISFPASTGGNSCAIHI</sequence>
<evidence type="ECO:0000313" key="3">
    <source>
        <dbReference type="Proteomes" id="UP000784294"/>
    </source>
</evidence>
<dbReference type="OrthoDB" id="272162at2759"/>
<dbReference type="Pfam" id="PF20637">
    <property type="entry name" value="ATG5_HBR"/>
    <property type="match status" value="1"/>
</dbReference>
<proteinExistence type="predicted"/>